<organism evidence="1 2">
    <name type="scientific">Mucilaginibacter gossypii</name>
    <dbReference type="NCBI Taxonomy" id="551996"/>
    <lineage>
        <taxon>Bacteria</taxon>
        <taxon>Pseudomonadati</taxon>
        <taxon>Bacteroidota</taxon>
        <taxon>Sphingobacteriia</taxon>
        <taxon>Sphingobacteriales</taxon>
        <taxon>Sphingobacteriaceae</taxon>
        <taxon>Mucilaginibacter</taxon>
    </lineage>
</organism>
<dbReference type="RefSeq" id="WP_091165582.1">
    <property type="nucleotide sequence ID" value="NZ_FNCG01000004.1"/>
</dbReference>
<sequence length="60" mass="7186">MKKTTVLETLDSFEDEFDTEKLIERLLFVEKVEKGLQDVKEGKVMDYKDVKRKFADKWSK</sequence>
<dbReference type="EMBL" id="FNCG01000004">
    <property type="protein sequence ID" value="SDG64650.1"/>
    <property type="molecule type" value="Genomic_DNA"/>
</dbReference>
<evidence type="ECO:0000313" key="1">
    <source>
        <dbReference type="EMBL" id="SDG64650.1"/>
    </source>
</evidence>
<evidence type="ECO:0000313" key="2">
    <source>
        <dbReference type="Proteomes" id="UP000199705"/>
    </source>
</evidence>
<dbReference type="AlphaFoldDB" id="A0A1G7W0I9"/>
<proteinExistence type="predicted"/>
<gene>
    <name evidence="1" type="ORF">SAMN05192573_104233</name>
</gene>
<protein>
    <submittedName>
        <fullName evidence="1">Uncharacterized protein</fullName>
    </submittedName>
</protein>
<dbReference type="Proteomes" id="UP000199705">
    <property type="component" value="Unassembled WGS sequence"/>
</dbReference>
<name>A0A1G7W0I9_9SPHI</name>
<accession>A0A1G7W0I9</accession>
<dbReference type="STRING" id="551996.SAMN05192573_104233"/>
<reference evidence="2" key="1">
    <citation type="submission" date="2016-10" db="EMBL/GenBank/DDBJ databases">
        <authorList>
            <person name="Varghese N."/>
            <person name="Submissions S."/>
        </authorList>
    </citation>
    <scope>NUCLEOTIDE SEQUENCE [LARGE SCALE GENOMIC DNA]</scope>
    <source>
        <strain evidence="2">Gh-67</strain>
    </source>
</reference>
<keyword evidence="2" id="KW-1185">Reference proteome</keyword>